<dbReference type="AlphaFoldDB" id="A0A817WGN0"/>
<evidence type="ECO:0000313" key="1">
    <source>
        <dbReference type="EMBL" id="CAF3355528.1"/>
    </source>
</evidence>
<gene>
    <name evidence="2" type="ORF">GRG538_LOCUS13748</name>
    <name evidence="1" type="ORF">LUA448_LOCUS13462</name>
</gene>
<reference evidence="1" key="1">
    <citation type="submission" date="2021-02" db="EMBL/GenBank/DDBJ databases">
        <authorList>
            <person name="Nowell W R."/>
        </authorList>
    </citation>
    <scope>NUCLEOTIDE SEQUENCE</scope>
</reference>
<dbReference type="EMBL" id="CAJNYT010002032">
    <property type="protein sequence ID" value="CAF3444415.1"/>
    <property type="molecule type" value="Genomic_DNA"/>
</dbReference>
<protein>
    <submittedName>
        <fullName evidence="1">Uncharacterized protein</fullName>
    </submittedName>
</protein>
<evidence type="ECO:0000313" key="2">
    <source>
        <dbReference type="EMBL" id="CAF3444415.1"/>
    </source>
</evidence>
<name>A0A817WGN0_9BILA</name>
<evidence type="ECO:0000313" key="3">
    <source>
        <dbReference type="Proteomes" id="UP000663833"/>
    </source>
</evidence>
<comment type="caution">
    <text evidence="1">The sequence shown here is derived from an EMBL/GenBank/DDBJ whole genome shotgun (WGS) entry which is preliminary data.</text>
</comment>
<dbReference type="Proteomes" id="UP000663872">
    <property type="component" value="Unassembled WGS sequence"/>
</dbReference>
<accession>A0A817WGN0</accession>
<dbReference type="Proteomes" id="UP000663833">
    <property type="component" value="Unassembled WGS sequence"/>
</dbReference>
<organism evidence="1 3">
    <name type="scientific">Rotaria socialis</name>
    <dbReference type="NCBI Taxonomy" id="392032"/>
    <lineage>
        <taxon>Eukaryota</taxon>
        <taxon>Metazoa</taxon>
        <taxon>Spiralia</taxon>
        <taxon>Gnathifera</taxon>
        <taxon>Rotifera</taxon>
        <taxon>Eurotatoria</taxon>
        <taxon>Bdelloidea</taxon>
        <taxon>Philodinida</taxon>
        <taxon>Philodinidae</taxon>
        <taxon>Rotaria</taxon>
    </lineage>
</organism>
<proteinExistence type="predicted"/>
<dbReference type="EMBL" id="CAJNYD010001625">
    <property type="protein sequence ID" value="CAF3355528.1"/>
    <property type="molecule type" value="Genomic_DNA"/>
</dbReference>
<sequence length="94" mass="10964">MIISERGFLYHVNISLARYRQFNTILQFLPLNYIQSLAIDSDASPLQLTRWPYLLRLRTLRIIGVYSHDDLLLFVLLHSATLISSSNQTEHSYP</sequence>